<gene>
    <name evidence="2" type="ORF">SAMN05421644_10461</name>
</gene>
<feature type="transmembrane region" description="Helical" evidence="1">
    <location>
        <begin position="7"/>
        <end position="24"/>
    </location>
</feature>
<organism evidence="2 3">
    <name type="scientific">Allochromatium warmingii</name>
    <name type="common">Chromatium warmingii</name>
    <dbReference type="NCBI Taxonomy" id="61595"/>
    <lineage>
        <taxon>Bacteria</taxon>
        <taxon>Pseudomonadati</taxon>
        <taxon>Pseudomonadota</taxon>
        <taxon>Gammaproteobacteria</taxon>
        <taxon>Chromatiales</taxon>
        <taxon>Chromatiaceae</taxon>
        <taxon>Allochromatium</taxon>
    </lineage>
</organism>
<proteinExistence type="predicted"/>
<dbReference type="EMBL" id="FNOW01000004">
    <property type="protein sequence ID" value="SDX47131.1"/>
    <property type="molecule type" value="Genomic_DNA"/>
</dbReference>
<dbReference type="OrthoDB" id="7067542at2"/>
<keyword evidence="1" id="KW-1133">Transmembrane helix</keyword>
<evidence type="ECO:0000256" key="1">
    <source>
        <dbReference type="SAM" id="Phobius"/>
    </source>
</evidence>
<dbReference type="Proteomes" id="UP000198672">
    <property type="component" value="Unassembled WGS sequence"/>
</dbReference>
<name>A0A1H3BZ98_ALLWA</name>
<reference evidence="3" key="1">
    <citation type="submission" date="2016-10" db="EMBL/GenBank/DDBJ databases">
        <authorList>
            <person name="Varghese N."/>
            <person name="Submissions S."/>
        </authorList>
    </citation>
    <scope>NUCLEOTIDE SEQUENCE [LARGE SCALE GENOMIC DNA]</scope>
    <source>
        <strain evidence="3">DSM 173</strain>
    </source>
</reference>
<dbReference type="RefSeq" id="WP_091331998.1">
    <property type="nucleotide sequence ID" value="NZ_FNOW01000004.1"/>
</dbReference>
<evidence type="ECO:0000313" key="2">
    <source>
        <dbReference type="EMBL" id="SDX47131.1"/>
    </source>
</evidence>
<keyword evidence="1" id="KW-0812">Transmembrane</keyword>
<sequence>MELFLQITAAILFGMMLFLLWPVYKHWQEHGPKAQSGDWAAALLPLGAVVVFVVLLVMAVQ</sequence>
<feature type="transmembrane region" description="Helical" evidence="1">
    <location>
        <begin position="39"/>
        <end position="60"/>
    </location>
</feature>
<evidence type="ECO:0000313" key="3">
    <source>
        <dbReference type="Proteomes" id="UP000198672"/>
    </source>
</evidence>
<keyword evidence="1" id="KW-0472">Membrane</keyword>
<dbReference type="STRING" id="61595.SAMN05421644_10461"/>
<keyword evidence="3" id="KW-1185">Reference proteome</keyword>
<protein>
    <submittedName>
        <fullName evidence="2">Uncharacterized protein</fullName>
    </submittedName>
</protein>
<accession>A0A1H3BZ98</accession>
<dbReference type="AlphaFoldDB" id="A0A1H3BZ98"/>